<evidence type="ECO:0000313" key="6">
    <source>
        <dbReference type="Proteomes" id="UP000001227"/>
    </source>
</evidence>
<dbReference type="AlphaFoldDB" id="B3ERJ2"/>
<evidence type="ECO:0000259" key="4">
    <source>
        <dbReference type="Pfam" id="PF24481"/>
    </source>
</evidence>
<evidence type="ECO:0000256" key="2">
    <source>
        <dbReference type="SAM" id="Phobius"/>
    </source>
</evidence>
<sequence length="254" mass="28873">MENNTVKNLSLLLELQEIDKQINKIIQVRGGLPQEVKKLEDDLSNLQLQATTCQEQTINLEQNIASLRIKIKDIEAQVKRYEDQQMNVRNNREYDAITKEIELHKLDIQLAEKKIKESYEQIEKSKHAIEFLNKSIEKAKQNLASKQEDLNSIVGESKGEEEKLNKKCQQLQANIDKALLQSYEKIRNNVRNNLAVVTVAGGACGGCFTIIYPQMQAEIKEKRQIIKCEHCGRILADVVDSVSVIAAEADSQVD</sequence>
<evidence type="ECO:0000256" key="1">
    <source>
        <dbReference type="SAM" id="Coils"/>
    </source>
</evidence>
<dbReference type="PANTHER" id="PTHR39082">
    <property type="entry name" value="PHOSPHOLIPASE C-BETA-2-RELATED"/>
    <property type="match status" value="1"/>
</dbReference>
<keyword evidence="2" id="KW-1133">Transmembrane helix</keyword>
<keyword evidence="6" id="KW-1185">Reference proteome</keyword>
<dbReference type="EMBL" id="CP001102">
    <property type="protein sequence ID" value="ACE05844.1"/>
    <property type="molecule type" value="Genomic_DNA"/>
</dbReference>
<proteinExistence type="predicted"/>
<protein>
    <submittedName>
        <fullName evidence="5">Uncharacterized protein</fullName>
    </submittedName>
</protein>
<keyword evidence="1" id="KW-0175">Coiled coil</keyword>
<dbReference type="HOGENOM" id="CLU_073076_2_0_10"/>
<dbReference type="STRING" id="452471.Aasi_0428"/>
<feature type="domain" description="CT398-like coiled coil hairpin" evidence="4">
    <location>
        <begin position="15"/>
        <end position="189"/>
    </location>
</feature>
<dbReference type="RefSeq" id="WP_012472607.1">
    <property type="nucleotide sequence ID" value="NC_010830.1"/>
</dbReference>
<dbReference type="KEGG" id="aas:Aasi_0428"/>
<organism evidence="5 6">
    <name type="scientific">Amoebophilus asiaticus (strain 5a2)</name>
    <dbReference type="NCBI Taxonomy" id="452471"/>
    <lineage>
        <taxon>Bacteria</taxon>
        <taxon>Pseudomonadati</taxon>
        <taxon>Bacteroidota</taxon>
        <taxon>Cytophagia</taxon>
        <taxon>Cytophagales</taxon>
        <taxon>Amoebophilaceae</taxon>
        <taxon>Candidatus Amoebophilus</taxon>
    </lineage>
</organism>
<dbReference type="PANTHER" id="PTHR39082:SF1">
    <property type="entry name" value="SCAVENGER RECEPTOR CLASS A MEMBER 3"/>
    <property type="match status" value="1"/>
</dbReference>
<keyword evidence="2" id="KW-0472">Membrane</keyword>
<dbReference type="InterPro" id="IPR003743">
    <property type="entry name" value="Zf-RING_7"/>
</dbReference>
<feature type="coiled-coil region" evidence="1">
    <location>
        <begin position="36"/>
        <end position="181"/>
    </location>
</feature>
<dbReference type="OrthoDB" id="9795058at2"/>
<accession>B3ERJ2</accession>
<evidence type="ECO:0000259" key="3">
    <source>
        <dbReference type="Pfam" id="PF02591"/>
    </source>
</evidence>
<keyword evidence="2" id="KW-0812">Transmembrane</keyword>
<gene>
    <name evidence="5" type="ordered locus">Aasi_0428</name>
</gene>
<dbReference type="InterPro" id="IPR052376">
    <property type="entry name" value="Oxidative_Scav/Glycosyltrans"/>
</dbReference>
<dbReference type="InterPro" id="IPR056003">
    <property type="entry name" value="CT398_CC_hairpin"/>
</dbReference>
<name>B3ERJ2_AMOA5</name>
<evidence type="ECO:0000313" key="5">
    <source>
        <dbReference type="EMBL" id="ACE05844.1"/>
    </source>
</evidence>
<dbReference type="Pfam" id="PF24481">
    <property type="entry name" value="CT398_CC"/>
    <property type="match status" value="1"/>
</dbReference>
<feature type="transmembrane region" description="Helical" evidence="2">
    <location>
        <begin position="194"/>
        <end position="213"/>
    </location>
</feature>
<dbReference type="Gene3D" id="1.10.287.1490">
    <property type="match status" value="1"/>
</dbReference>
<dbReference type="Proteomes" id="UP000001227">
    <property type="component" value="Chromosome"/>
</dbReference>
<feature type="domain" description="C4-type zinc ribbon" evidence="3">
    <location>
        <begin position="203"/>
        <end position="235"/>
    </location>
</feature>
<dbReference type="Pfam" id="PF02591">
    <property type="entry name" value="Zn_ribbon_9"/>
    <property type="match status" value="1"/>
</dbReference>
<reference evidence="5 6" key="1">
    <citation type="journal article" date="2010" name="J. Bacteriol.">
        <title>The genome of the amoeba symbiont 'Candidatus Amoebophilus asiaticus' reveals common mechanisms for host cell interaction among amoeba-associated bacteria.</title>
        <authorList>
            <person name="Schmitz-Esser S."/>
            <person name="Tischler P."/>
            <person name="Arnold R."/>
            <person name="Montanaro J."/>
            <person name="Wagner M."/>
            <person name="Rattei T."/>
            <person name="Horn M."/>
        </authorList>
    </citation>
    <scope>NUCLEOTIDE SEQUENCE [LARGE SCALE GENOMIC DNA]</scope>
    <source>
        <strain evidence="5 6">5a2</strain>
    </source>
</reference>
<dbReference type="eggNOG" id="COG1579">
    <property type="taxonomic scope" value="Bacteria"/>
</dbReference>